<feature type="region of interest" description="Disordered" evidence="1">
    <location>
        <begin position="254"/>
        <end position="283"/>
    </location>
</feature>
<evidence type="ECO:0000313" key="2">
    <source>
        <dbReference type="EMBL" id="KAF5382754.1"/>
    </source>
</evidence>
<dbReference type="EMBL" id="JAACJP010000008">
    <property type="protein sequence ID" value="KAF5382754.1"/>
    <property type="molecule type" value="Genomic_DNA"/>
</dbReference>
<gene>
    <name evidence="2" type="ORF">D9615_002895</name>
</gene>
<organism evidence="2 3">
    <name type="scientific">Tricholomella constricta</name>
    <dbReference type="NCBI Taxonomy" id="117010"/>
    <lineage>
        <taxon>Eukaryota</taxon>
        <taxon>Fungi</taxon>
        <taxon>Dikarya</taxon>
        <taxon>Basidiomycota</taxon>
        <taxon>Agaricomycotina</taxon>
        <taxon>Agaricomycetes</taxon>
        <taxon>Agaricomycetidae</taxon>
        <taxon>Agaricales</taxon>
        <taxon>Tricholomatineae</taxon>
        <taxon>Lyophyllaceae</taxon>
        <taxon>Tricholomella</taxon>
    </lineage>
</organism>
<reference evidence="2 3" key="1">
    <citation type="journal article" date="2020" name="ISME J.">
        <title>Uncovering the hidden diversity of litter-decomposition mechanisms in mushroom-forming fungi.</title>
        <authorList>
            <person name="Floudas D."/>
            <person name="Bentzer J."/>
            <person name="Ahren D."/>
            <person name="Johansson T."/>
            <person name="Persson P."/>
            <person name="Tunlid A."/>
        </authorList>
    </citation>
    <scope>NUCLEOTIDE SEQUENCE [LARGE SCALE GENOMIC DNA]</scope>
    <source>
        <strain evidence="2 3">CBS 661.87</strain>
    </source>
</reference>
<evidence type="ECO:0000256" key="1">
    <source>
        <dbReference type="SAM" id="MobiDB-lite"/>
    </source>
</evidence>
<dbReference type="OrthoDB" id="2013972at2759"/>
<proteinExistence type="predicted"/>
<feature type="compositionally biased region" description="Polar residues" evidence="1">
    <location>
        <begin position="104"/>
        <end position="119"/>
    </location>
</feature>
<evidence type="ECO:0000313" key="3">
    <source>
        <dbReference type="Proteomes" id="UP000565441"/>
    </source>
</evidence>
<dbReference type="Proteomes" id="UP000565441">
    <property type="component" value="Unassembled WGS sequence"/>
</dbReference>
<keyword evidence="3" id="KW-1185">Reference proteome</keyword>
<feature type="compositionally biased region" description="Low complexity" evidence="1">
    <location>
        <begin position="120"/>
        <end position="141"/>
    </location>
</feature>
<feature type="region of interest" description="Disordered" evidence="1">
    <location>
        <begin position="639"/>
        <end position="675"/>
    </location>
</feature>
<feature type="region of interest" description="Disordered" evidence="1">
    <location>
        <begin position="518"/>
        <end position="540"/>
    </location>
</feature>
<protein>
    <submittedName>
        <fullName evidence="2">Uncharacterized protein</fullName>
    </submittedName>
</protein>
<feature type="region of interest" description="Disordered" evidence="1">
    <location>
        <begin position="71"/>
        <end position="154"/>
    </location>
</feature>
<name>A0A8H5HG85_9AGAR</name>
<comment type="caution">
    <text evidence="2">The sequence shown here is derived from an EMBL/GenBank/DDBJ whole genome shotgun (WGS) entry which is preliminary data.</text>
</comment>
<feature type="compositionally biased region" description="Low complexity" evidence="1">
    <location>
        <begin position="82"/>
        <end position="98"/>
    </location>
</feature>
<feature type="region of interest" description="Disordered" evidence="1">
    <location>
        <begin position="362"/>
        <end position="410"/>
    </location>
</feature>
<accession>A0A8H5HG85</accession>
<dbReference type="AlphaFoldDB" id="A0A8H5HG85"/>
<feature type="compositionally biased region" description="Low complexity" evidence="1">
    <location>
        <begin position="529"/>
        <end position="539"/>
    </location>
</feature>
<sequence length="692" mass="76353">MWDWDMDLELCKGLEGLDVVPLQPDLQQVGSSELASRITWVHYNLHIKRIALGVPEDKMLEEDLFFPGKLIDNDSDSEPESDSGNRSSLLSSQLNSAHSHSDTNVESITESVPPSASSYTSDGASPPTPTTAAFPATPSRSNSPVDQSAVNEEFGKEEAQELLAQVIGDYTISEEPSVDDESTTNDAVLPSTSRPLLHVKTPYKSRSLASQPIGTTFAGSAVSLIMSSVGSVAPSDSLYEIRDPQMRIRPRGYSLTESQPAPDSDLQLPGSPVAGATQKAPSVRPELMTVPKPPANPRDHSLLQAIYTRLLESRFINISPLALLTNSMGLYFRDVRTHPPLQYRFPAVPQKARRFVHDAQMNDDHSDTGYVTSDSDDARDAILPSPLPRSMKKRNSRRVSSQSYEEEPAPISEDNRYINVRGLLHNSSPYITLDESRASALSPSTKSMFPGLSSAKVQRGSFLPNTTMNLDLKTLNLHLALRAAEILACSESMWEWVLGYQTKAKARRAARTTVRSYRSGSGSIDLPPRRSITSVSSSRDSADPFKNSILDLTRDDFDSLLCRFELDMRDKCALGNALEDRFAWSVTESSPSAERKIFETACEKWDKWELERQAAIAAASTPSRHRYPPLGALAAPHPSPSTLHFSDHNDLGHGRQITQEKKRKRASTSSSTMVPPTRMMSRAMRVFVAWKP</sequence>